<dbReference type="InterPro" id="IPR012816">
    <property type="entry name" value="NADAR"/>
</dbReference>
<evidence type="ECO:0000259" key="3">
    <source>
        <dbReference type="Pfam" id="PF08719"/>
    </source>
</evidence>
<gene>
    <name evidence="4" type="primary">ybiA</name>
    <name evidence="4" type="ORF">VPARA_39960</name>
</gene>
<dbReference type="NCBIfam" id="TIGR02464">
    <property type="entry name" value="ribofla_fusion"/>
    <property type="match status" value="1"/>
</dbReference>
<sequence length="259" mass="29659">MLITRPFTIAELRKRLEDFARRHFAPSDLSVDRGLIAEAIRRLPAEPSDAETFLRNALDQIAALDSYGPVAGRIARAALMGIRYSRSTQPQPETAAEHHGLDNASRVCFYEQDFYVLSNFSSFRLLWEGINFDTSEAAYHWEKFASEDGDPVRNAIALQIIEAPSAHEAFKIAEQNRALRRPDWDDVKVEIMCNILRAKVAQHEYVRRKLLATGDRELVENSWRDDYWGWGPNRDGKNMLGRLWMEIRAHLRAAEGCDA</sequence>
<accession>A0A0H2M1T1</accession>
<reference evidence="4 5" key="1">
    <citation type="submission" date="2015-03" db="EMBL/GenBank/DDBJ databases">
        <title>Genome sequence of Variovorax paradoxus TBEA6.</title>
        <authorList>
            <person name="Poehlein A."/>
            <person name="Schuldes J."/>
            <person name="Wuebbeler J.H."/>
            <person name="Hiessl S."/>
            <person name="Steinbuechel A."/>
            <person name="Daniel R."/>
        </authorList>
    </citation>
    <scope>NUCLEOTIDE SEQUENCE [LARGE SCALE GENOMIC DNA]</scope>
    <source>
        <strain evidence="4 5">TBEA6</strain>
    </source>
</reference>
<dbReference type="InterPro" id="IPR037238">
    <property type="entry name" value="YbiA-like_sf"/>
</dbReference>
<dbReference type="CDD" id="cd15457">
    <property type="entry name" value="NADAR"/>
    <property type="match status" value="1"/>
</dbReference>
<organism evidence="4 5">
    <name type="scientific">Variovorax paradoxus</name>
    <dbReference type="NCBI Taxonomy" id="34073"/>
    <lineage>
        <taxon>Bacteria</taxon>
        <taxon>Pseudomonadati</taxon>
        <taxon>Pseudomonadota</taxon>
        <taxon>Betaproteobacteria</taxon>
        <taxon>Burkholderiales</taxon>
        <taxon>Comamonadaceae</taxon>
        <taxon>Variovorax</taxon>
    </lineage>
</organism>
<feature type="domain" description="NADAR" evidence="3">
    <location>
        <begin position="109"/>
        <end position="252"/>
    </location>
</feature>
<dbReference type="Proteomes" id="UP000035170">
    <property type="component" value="Unassembled WGS sequence"/>
</dbReference>
<protein>
    <submittedName>
        <fullName evidence="4">Swarming motility protein YbiA</fullName>
    </submittedName>
</protein>
<dbReference type="AlphaFoldDB" id="A0A0H2M1T1"/>
<dbReference type="SUPFAM" id="SSF143990">
    <property type="entry name" value="YbiA-like"/>
    <property type="match status" value="1"/>
</dbReference>
<name>A0A0H2M1T1_VARPD</name>
<dbReference type="EMBL" id="JZWI01000021">
    <property type="protein sequence ID" value="KLN54692.1"/>
    <property type="molecule type" value="Genomic_DNA"/>
</dbReference>
<dbReference type="PATRIC" id="fig|34073.19.peg.4091"/>
<dbReference type="RefSeq" id="WP_053063284.1">
    <property type="nucleotide sequence ID" value="NZ_JZWI01000021.1"/>
</dbReference>
<comment type="catalytic activity">
    <reaction evidence="1">
        <text>5-amino-6-(5-phospho-D-ribosylamino)uracil + H2O = 5,6-diaminouracil + D-ribose 5-phosphate</text>
        <dbReference type="Rhea" id="RHEA:55020"/>
        <dbReference type="ChEBI" id="CHEBI:15377"/>
        <dbReference type="ChEBI" id="CHEBI:46252"/>
        <dbReference type="ChEBI" id="CHEBI:58453"/>
        <dbReference type="ChEBI" id="CHEBI:78346"/>
    </reaction>
</comment>
<evidence type="ECO:0000256" key="2">
    <source>
        <dbReference type="ARBA" id="ARBA00000751"/>
    </source>
</evidence>
<comment type="caution">
    <text evidence="4">The sequence shown here is derived from an EMBL/GenBank/DDBJ whole genome shotgun (WGS) entry which is preliminary data.</text>
</comment>
<keyword evidence="5" id="KW-1185">Reference proteome</keyword>
<evidence type="ECO:0000256" key="1">
    <source>
        <dbReference type="ARBA" id="ARBA00000022"/>
    </source>
</evidence>
<dbReference type="Pfam" id="PF08719">
    <property type="entry name" value="NADAR"/>
    <property type="match status" value="1"/>
</dbReference>
<comment type="catalytic activity">
    <reaction evidence="2">
        <text>2,5-diamino-6-hydroxy-4-(5-phosphoribosylamino)-pyrimidine + H2O = 2,5,6-triamino-4-hydroxypyrimidine + D-ribose 5-phosphate</text>
        <dbReference type="Rhea" id="RHEA:23436"/>
        <dbReference type="ChEBI" id="CHEBI:15377"/>
        <dbReference type="ChEBI" id="CHEBI:58614"/>
        <dbReference type="ChEBI" id="CHEBI:78346"/>
        <dbReference type="ChEBI" id="CHEBI:137796"/>
    </reaction>
</comment>
<evidence type="ECO:0000313" key="5">
    <source>
        <dbReference type="Proteomes" id="UP000035170"/>
    </source>
</evidence>
<evidence type="ECO:0000313" key="4">
    <source>
        <dbReference type="EMBL" id="KLN54692.1"/>
    </source>
</evidence>
<proteinExistence type="predicted"/>
<dbReference type="Gene3D" id="1.10.357.40">
    <property type="entry name" value="YbiA-like"/>
    <property type="match status" value="1"/>
</dbReference>